<evidence type="ECO:0000256" key="8">
    <source>
        <dbReference type="SAM" id="SignalP"/>
    </source>
</evidence>
<keyword evidence="7" id="KW-0106">Calcium</keyword>
<protein>
    <recommendedName>
        <fullName evidence="9">EF-hand domain-containing protein</fullName>
    </recommendedName>
</protein>
<dbReference type="FunFam" id="1.10.238.10:FF:000109">
    <property type="entry name" value="calumenin isoform X2"/>
    <property type="match status" value="1"/>
</dbReference>
<feature type="domain" description="EF-hand" evidence="9">
    <location>
        <begin position="105"/>
        <end position="140"/>
    </location>
</feature>
<accession>A0A8T2ISG0</accession>
<dbReference type="PROSITE" id="PS50222">
    <property type="entry name" value="EF_HAND_2"/>
    <property type="match status" value="4"/>
</dbReference>
<dbReference type="InterPro" id="IPR002048">
    <property type="entry name" value="EF_hand_dom"/>
</dbReference>
<evidence type="ECO:0000256" key="3">
    <source>
        <dbReference type="ARBA" id="ARBA00022723"/>
    </source>
</evidence>
<dbReference type="Proteomes" id="UP000812440">
    <property type="component" value="Chromosome 7"/>
</dbReference>
<feature type="domain" description="EF-hand" evidence="9">
    <location>
        <begin position="167"/>
        <end position="196"/>
    </location>
</feature>
<keyword evidence="5" id="KW-0677">Repeat</keyword>
<dbReference type="Pfam" id="PF13202">
    <property type="entry name" value="EF-hand_5"/>
    <property type="match status" value="2"/>
</dbReference>
<evidence type="ECO:0000256" key="7">
    <source>
        <dbReference type="ARBA" id="ARBA00022837"/>
    </source>
</evidence>
<organism evidence="10 11">
    <name type="scientific">Hymenochirus boettgeri</name>
    <name type="common">Congo dwarf clawed frog</name>
    <dbReference type="NCBI Taxonomy" id="247094"/>
    <lineage>
        <taxon>Eukaryota</taxon>
        <taxon>Metazoa</taxon>
        <taxon>Chordata</taxon>
        <taxon>Craniata</taxon>
        <taxon>Vertebrata</taxon>
        <taxon>Euteleostomi</taxon>
        <taxon>Amphibia</taxon>
        <taxon>Batrachia</taxon>
        <taxon>Anura</taxon>
        <taxon>Pipoidea</taxon>
        <taxon>Pipidae</taxon>
        <taxon>Pipinae</taxon>
        <taxon>Hymenochirus</taxon>
    </lineage>
</organism>
<gene>
    <name evidence="10" type="ORF">GDO86_012317</name>
</gene>
<proteinExistence type="inferred from homology"/>
<comment type="caution">
    <text evidence="10">The sequence shown here is derived from an EMBL/GenBank/DDBJ whole genome shotgun (WGS) entry which is preliminary data.</text>
</comment>
<feature type="chain" id="PRO_5035931040" description="EF-hand domain-containing protein" evidence="8">
    <location>
        <begin position="20"/>
        <end position="326"/>
    </location>
</feature>
<dbReference type="SUPFAM" id="SSF47473">
    <property type="entry name" value="EF-hand"/>
    <property type="match status" value="2"/>
</dbReference>
<keyword evidence="4 8" id="KW-0732">Signal</keyword>
<evidence type="ECO:0000256" key="2">
    <source>
        <dbReference type="ARBA" id="ARBA00006431"/>
    </source>
</evidence>
<comment type="subcellular location">
    <subcellularLocation>
        <location evidence="1">Endoplasmic reticulum</location>
    </subcellularLocation>
</comment>
<evidence type="ECO:0000256" key="5">
    <source>
        <dbReference type="ARBA" id="ARBA00022737"/>
    </source>
</evidence>
<dbReference type="PANTHER" id="PTHR10827:SF97">
    <property type="entry name" value="CALUMENIN"/>
    <property type="match status" value="1"/>
</dbReference>
<dbReference type="SMART" id="SM00054">
    <property type="entry name" value="EFh"/>
    <property type="match status" value="4"/>
</dbReference>
<evidence type="ECO:0000259" key="9">
    <source>
        <dbReference type="PROSITE" id="PS50222"/>
    </source>
</evidence>
<dbReference type="GO" id="GO:0005509">
    <property type="term" value="F:calcium ion binding"/>
    <property type="evidence" value="ECO:0007669"/>
    <property type="project" value="InterPro"/>
</dbReference>
<reference evidence="10" key="1">
    <citation type="thesis" date="2020" institute="ProQuest LLC" country="789 East Eisenhower Parkway, Ann Arbor, MI, USA">
        <title>Comparative Genomics and Chromosome Evolution.</title>
        <authorList>
            <person name="Mudd A.B."/>
        </authorList>
    </citation>
    <scope>NUCLEOTIDE SEQUENCE</scope>
    <source>
        <strain evidence="10">Female2</strain>
        <tissue evidence="10">Blood</tissue>
    </source>
</reference>
<sequence>MRTLPVFLLVALCASSVLCKPTQEKKDRVHHGKHLSDHKHDDSQDFQYDHEAFLGKEEAKTFDQLTPEESQERLGKIIDQMDSDKDNYTTEAELLAWIKYAHGRWVREDTDKQFALYDQDKDGHITWGEYAQQVYGHLLSDELKGEEFYDIADKDKETYRKMMIRDERRFKASDKDGDMIATRDEFTAFLHPEEYDYMKEIVITETIEDIDKNGDGVVNVDEYIADMYTPEAGEPEPDWVKTERQQFLDFRDMNKDGKMDRSEISHWILPHDYDHADLESKHLIFESDKDKDGKLTRKEILDNWNMFVGSQATNYGEDLTRRHDEF</sequence>
<dbReference type="PROSITE" id="PS00018">
    <property type="entry name" value="EF_HAND_1"/>
    <property type="match status" value="4"/>
</dbReference>
<dbReference type="Gene3D" id="1.10.238.10">
    <property type="entry name" value="EF-hand"/>
    <property type="match status" value="3"/>
</dbReference>
<comment type="similarity">
    <text evidence="2">Belongs to the CREC family.</text>
</comment>
<dbReference type="FunFam" id="1.10.238.10:FF:000110">
    <property type="entry name" value="calumenin isoform X2"/>
    <property type="match status" value="1"/>
</dbReference>
<evidence type="ECO:0000256" key="1">
    <source>
        <dbReference type="ARBA" id="ARBA00004240"/>
    </source>
</evidence>
<dbReference type="FunFam" id="1.10.238.10:FF:000213">
    <property type="entry name" value="Reticulocalbin 1"/>
    <property type="match status" value="1"/>
</dbReference>
<feature type="domain" description="EF-hand" evidence="9">
    <location>
        <begin position="69"/>
        <end position="104"/>
    </location>
</feature>
<dbReference type="OrthoDB" id="293868at2759"/>
<dbReference type="AlphaFoldDB" id="A0A8T2ISG0"/>
<feature type="domain" description="EF-hand" evidence="9">
    <location>
        <begin position="198"/>
        <end position="233"/>
    </location>
</feature>
<dbReference type="GO" id="GO:0005783">
    <property type="term" value="C:endoplasmic reticulum"/>
    <property type="evidence" value="ECO:0007669"/>
    <property type="project" value="UniProtKB-SubCell"/>
</dbReference>
<evidence type="ECO:0000256" key="6">
    <source>
        <dbReference type="ARBA" id="ARBA00022824"/>
    </source>
</evidence>
<dbReference type="InterPro" id="IPR011992">
    <property type="entry name" value="EF-hand-dom_pair"/>
</dbReference>
<keyword evidence="3" id="KW-0479">Metal-binding</keyword>
<evidence type="ECO:0000313" key="10">
    <source>
        <dbReference type="EMBL" id="KAG8433898.1"/>
    </source>
</evidence>
<dbReference type="EMBL" id="JAACNH010000008">
    <property type="protein sequence ID" value="KAG8433898.1"/>
    <property type="molecule type" value="Genomic_DNA"/>
</dbReference>
<dbReference type="PANTHER" id="PTHR10827">
    <property type="entry name" value="RETICULOCALBIN"/>
    <property type="match status" value="1"/>
</dbReference>
<evidence type="ECO:0000313" key="11">
    <source>
        <dbReference type="Proteomes" id="UP000812440"/>
    </source>
</evidence>
<keyword evidence="11" id="KW-1185">Reference proteome</keyword>
<feature type="signal peptide" evidence="8">
    <location>
        <begin position="1"/>
        <end position="19"/>
    </location>
</feature>
<dbReference type="InterPro" id="IPR018247">
    <property type="entry name" value="EF_Hand_1_Ca_BS"/>
</dbReference>
<name>A0A8T2ISG0_9PIPI</name>
<keyword evidence="6" id="KW-0256">Endoplasmic reticulum</keyword>
<evidence type="ECO:0000256" key="4">
    <source>
        <dbReference type="ARBA" id="ARBA00022729"/>
    </source>
</evidence>